<dbReference type="Gene3D" id="2.60.200.40">
    <property type="match status" value="1"/>
</dbReference>
<dbReference type="GO" id="GO:0004143">
    <property type="term" value="F:ATP-dependent diacylglycerol kinase activity"/>
    <property type="evidence" value="ECO:0007669"/>
    <property type="project" value="TreeGrafter"/>
</dbReference>
<dbReference type="PANTHER" id="PTHR12358">
    <property type="entry name" value="SPHINGOSINE KINASE"/>
    <property type="match status" value="1"/>
</dbReference>
<dbReference type="GO" id="GO:0005886">
    <property type="term" value="C:plasma membrane"/>
    <property type="evidence" value="ECO:0007669"/>
    <property type="project" value="TreeGrafter"/>
</dbReference>
<dbReference type="Gene3D" id="3.40.50.10330">
    <property type="entry name" value="Probable inorganic polyphosphate/atp-NAD kinase, domain 1"/>
    <property type="match status" value="1"/>
</dbReference>
<gene>
    <name evidence="6" type="ORF">FAA86_03495</name>
</gene>
<keyword evidence="3 6" id="KW-0418">Kinase</keyword>
<dbReference type="PANTHER" id="PTHR12358:SF106">
    <property type="entry name" value="LIPID KINASE YEGS"/>
    <property type="match status" value="1"/>
</dbReference>
<dbReference type="GO" id="GO:0005524">
    <property type="term" value="F:ATP binding"/>
    <property type="evidence" value="ECO:0007669"/>
    <property type="project" value="UniProtKB-KW"/>
</dbReference>
<comment type="caution">
    <text evidence="6">The sequence shown here is derived from an EMBL/GenBank/DDBJ whole genome shotgun (WGS) entry which is preliminary data.</text>
</comment>
<dbReference type="SMART" id="SM00046">
    <property type="entry name" value="DAGKc"/>
    <property type="match status" value="1"/>
</dbReference>
<dbReference type="SUPFAM" id="SSF111331">
    <property type="entry name" value="NAD kinase/diacylglycerol kinase-like"/>
    <property type="match status" value="1"/>
</dbReference>
<dbReference type="InterPro" id="IPR001206">
    <property type="entry name" value="Diacylglycerol_kinase_cat_dom"/>
</dbReference>
<accession>A0A4S8Q193</accession>
<dbReference type="RefSeq" id="WP_136538396.1">
    <property type="nucleotide sequence ID" value="NZ_STGU01000002.1"/>
</dbReference>
<keyword evidence="2" id="KW-0547">Nucleotide-binding</keyword>
<feature type="domain" description="DAGKc" evidence="5">
    <location>
        <begin position="1"/>
        <end position="131"/>
    </location>
</feature>
<dbReference type="InterPro" id="IPR050187">
    <property type="entry name" value="Lipid_Phosphate_FormReg"/>
</dbReference>
<evidence type="ECO:0000313" key="6">
    <source>
        <dbReference type="EMBL" id="THV37887.1"/>
    </source>
</evidence>
<evidence type="ECO:0000256" key="4">
    <source>
        <dbReference type="ARBA" id="ARBA00022840"/>
    </source>
</evidence>
<dbReference type="Pfam" id="PF19279">
    <property type="entry name" value="YegS_C"/>
    <property type="match status" value="1"/>
</dbReference>
<sequence length="306" mass="33216">MRIAVVRNPIAGGRAGQKQWAPLLAAFSNRFPDLEIHESRSSGDARRLARELAARSYDLLVVAGGDGTISDVVDGVLMSTNPDMPLAFLPTGTGCDFIRNFNLPSDPAALAEHIAQAPLRKIDAGLLISRDAEGNEQRRHFANITSVGISGEIVEAVNAPGRRRILNGPIRFLFHSALAILRYRPYDFEVLIDGMRVHHGKLALTAIANGGWFGGGMHITPDANVADGRFEIAVMREESVFGLLNLLGRLHKAGHVGHPLLSFHKGRRVELRPRDPARFPVDVDGETAIRGGFIAEILPGVLTVRT</sequence>
<name>A0A4S8Q193_9HYPH</name>
<organism evidence="6 7">
    <name type="scientific">Rhizobium rosettiformans W3</name>
    <dbReference type="NCBI Taxonomy" id="538378"/>
    <lineage>
        <taxon>Bacteria</taxon>
        <taxon>Pseudomonadati</taxon>
        <taxon>Pseudomonadota</taxon>
        <taxon>Alphaproteobacteria</taxon>
        <taxon>Hyphomicrobiales</taxon>
        <taxon>Rhizobiaceae</taxon>
        <taxon>Rhizobium/Agrobacterium group</taxon>
        <taxon>Rhizobium</taxon>
    </lineage>
</organism>
<dbReference type="EMBL" id="STGU01000002">
    <property type="protein sequence ID" value="THV37887.1"/>
    <property type="molecule type" value="Genomic_DNA"/>
</dbReference>
<keyword evidence="4" id="KW-0067">ATP-binding</keyword>
<evidence type="ECO:0000256" key="1">
    <source>
        <dbReference type="ARBA" id="ARBA00022679"/>
    </source>
</evidence>
<dbReference type="InterPro" id="IPR016064">
    <property type="entry name" value="NAD/diacylglycerol_kinase_sf"/>
</dbReference>
<dbReference type="Proteomes" id="UP000307378">
    <property type="component" value="Unassembled WGS sequence"/>
</dbReference>
<protein>
    <submittedName>
        <fullName evidence="6">Diacylglycerol kinase family lipid kinase</fullName>
    </submittedName>
</protein>
<dbReference type="InterPro" id="IPR017438">
    <property type="entry name" value="ATP-NAD_kinase_N"/>
</dbReference>
<proteinExistence type="predicted"/>
<evidence type="ECO:0000313" key="7">
    <source>
        <dbReference type="Proteomes" id="UP000307378"/>
    </source>
</evidence>
<evidence type="ECO:0000259" key="5">
    <source>
        <dbReference type="PROSITE" id="PS50146"/>
    </source>
</evidence>
<dbReference type="PROSITE" id="PS50146">
    <property type="entry name" value="DAGK"/>
    <property type="match status" value="1"/>
</dbReference>
<reference evidence="6 7" key="1">
    <citation type="submission" date="2019-04" db="EMBL/GenBank/DDBJ databases">
        <title>genome sequence of strain W3.</title>
        <authorList>
            <person name="Gao J."/>
            <person name="Sun J."/>
        </authorList>
    </citation>
    <scope>NUCLEOTIDE SEQUENCE [LARGE SCALE GENOMIC DNA]</scope>
    <source>
        <strain evidence="6 7">W3</strain>
    </source>
</reference>
<dbReference type="AlphaFoldDB" id="A0A4S8Q193"/>
<dbReference type="Pfam" id="PF00781">
    <property type="entry name" value="DAGK_cat"/>
    <property type="match status" value="1"/>
</dbReference>
<keyword evidence="1" id="KW-0808">Transferase</keyword>
<evidence type="ECO:0000256" key="2">
    <source>
        <dbReference type="ARBA" id="ARBA00022741"/>
    </source>
</evidence>
<evidence type="ECO:0000256" key="3">
    <source>
        <dbReference type="ARBA" id="ARBA00022777"/>
    </source>
</evidence>
<dbReference type="InterPro" id="IPR045540">
    <property type="entry name" value="YegS/DAGK_C"/>
</dbReference>